<protein>
    <recommendedName>
        <fullName evidence="3">Carrier domain-containing protein</fullName>
    </recommendedName>
</protein>
<name>A0ABP6A3N8_STRLO</name>
<accession>A0ABP6A3N8</accession>
<reference evidence="5" key="1">
    <citation type="journal article" date="2019" name="Int. J. Syst. Evol. Microbiol.">
        <title>The Global Catalogue of Microorganisms (GCM) 10K type strain sequencing project: providing services to taxonomists for standard genome sequencing and annotation.</title>
        <authorList>
            <consortium name="The Broad Institute Genomics Platform"/>
            <consortium name="The Broad Institute Genome Sequencing Center for Infectious Disease"/>
            <person name="Wu L."/>
            <person name="Ma J."/>
        </authorList>
    </citation>
    <scope>NUCLEOTIDE SEQUENCE [LARGE SCALE GENOMIC DNA]</scope>
    <source>
        <strain evidence="5">JCM 4395</strain>
    </source>
</reference>
<gene>
    <name evidence="4" type="ORF">GCM10010276_63780</name>
</gene>
<dbReference type="SUPFAM" id="SSF47336">
    <property type="entry name" value="ACP-like"/>
    <property type="match status" value="1"/>
</dbReference>
<dbReference type="Gene3D" id="1.10.1200.10">
    <property type="entry name" value="ACP-like"/>
    <property type="match status" value="1"/>
</dbReference>
<dbReference type="Proteomes" id="UP001501777">
    <property type="component" value="Unassembled WGS sequence"/>
</dbReference>
<organism evidence="4 5">
    <name type="scientific">Streptomyces longisporus</name>
    <dbReference type="NCBI Taxonomy" id="1948"/>
    <lineage>
        <taxon>Bacteria</taxon>
        <taxon>Bacillati</taxon>
        <taxon>Actinomycetota</taxon>
        <taxon>Actinomycetes</taxon>
        <taxon>Kitasatosporales</taxon>
        <taxon>Streptomycetaceae</taxon>
        <taxon>Streptomyces</taxon>
    </lineage>
</organism>
<dbReference type="RefSeq" id="WP_123964082.1">
    <property type="nucleotide sequence ID" value="NZ_BAAASG010000015.1"/>
</dbReference>
<comment type="caution">
    <text evidence="4">The sequence shown here is derived from an EMBL/GenBank/DDBJ whole genome shotgun (WGS) entry which is preliminary data.</text>
</comment>
<evidence type="ECO:0000259" key="3">
    <source>
        <dbReference type="PROSITE" id="PS50075"/>
    </source>
</evidence>
<dbReference type="InterPro" id="IPR009081">
    <property type="entry name" value="PP-bd_ACP"/>
</dbReference>
<sequence length="88" mass="9956">MQRVTAEEAQAWLVEKLAIRLGVGQEQIDVERYFDEFDLDSTEALILAGELEKWLGFELEATALWYHPTIAALSEHIAEESDRHVAAA</sequence>
<proteinExistence type="predicted"/>
<dbReference type="PROSITE" id="PS50075">
    <property type="entry name" value="CARRIER"/>
    <property type="match status" value="1"/>
</dbReference>
<keyword evidence="5" id="KW-1185">Reference proteome</keyword>
<keyword evidence="2" id="KW-0597">Phosphoprotein</keyword>
<dbReference type="InterPro" id="IPR036736">
    <property type="entry name" value="ACP-like_sf"/>
</dbReference>
<dbReference type="SMART" id="SM00823">
    <property type="entry name" value="PKS_PP"/>
    <property type="match status" value="1"/>
</dbReference>
<keyword evidence="1" id="KW-0596">Phosphopantetheine</keyword>
<evidence type="ECO:0000256" key="2">
    <source>
        <dbReference type="ARBA" id="ARBA00022553"/>
    </source>
</evidence>
<dbReference type="Pfam" id="PF00550">
    <property type="entry name" value="PP-binding"/>
    <property type="match status" value="1"/>
</dbReference>
<evidence type="ECO:0000256" key="1">
    <source>
        <dbReference type="ARBA" id="ARBA00022450"/>
    </source>
</evidence>
<dbReference type="EMBL" id="BAAASG010000015">
    <property type="protein sequence ID" value="GAA2509187.1"/>
    <property type="molecule type" value="Genomic_DNA"/>
</dbReference>
<evidence type="ECO:0000313" key="5">
    <source>
        <dbReference type="Proteomes" id="UP001501777"/>
    </source>
</evidence>
<dbReference type="SMART" id="SM01294">
    <property type="entry name" value="PKS_PP_betabranch"/>
    <property type="match status" value="1"/>
</dbReference>
<evidence type="ECO:0000313" key="4">
    <source>
        <dbReference type="EMBL" id="GAA2509187.1"/>
    </source>
</evidence>
<feature type="domain" description="Carrier" evidence="3">
    <location>
        <begin position="4"/>
        <end position="81"/>
    </location>
</feature>
<dbReference type="InterPro" id="IPR020806">
    <property type="entry name" value="PKS_PP-bd"/>
</dbReference>